<organism evidence="9 10">
    <name type="scientific">Volvox reticuliferus</name>
    <dbReference type="NCBI Taxonomy" id="1737510"/>
    <lineage>
        <taxon>Eukaryota</taxon>
        <taxon>Viridiplantae</taxon>
        <taxon>Chlorophyta</taxon>
        <taxon>core chlorophytes</taxon>
        <taxon>Chlorophyceae</taxon>
        <taxon>CS clade</taxon>
        <taxon>Chlamydomonadales</taxon>
        <taxon>Volvocaceae</taxon>
        <taxon>Volvox</taxon>
    </lineage>
</organism>
<keyword evidence="1" id="KW-0723">Serine/threonine-protein kinase</keyword>
<evidence type="ECO:0000256" key="7">
    <source>
        <dbReference type="SAM" id="MobiDB-lite"/>
    </source>
</evidence>
<evidence type="ECO:0000313" key="9">
    <source>
        <dbReference type="EMBL" id="GIM04298.1"/>
    </source>
</evidence>
<dbReference type="GO" id="GO:0005524">
    <property type="term" value="F:ATP binding"/>
    <property type="evidence" value="ECO:0007669"/>
    <property type="project" value="UniProtKB-UniRule"/>
</dbReference>
<feature type="binding site" evidence="6">
    <location>
        <position position="1274"/>
    </location>
    <ligand>
        <name>ATP</name>
        <dbReference type="ChEBI" id="CHEBI:30616"/>
    </ligand>
</feature>
<keyword evidence="5 6" id="KW-0067">ATP-binding</keyword>
<dbReference type="EMBL" id="BNCQ01000015">
    <property type="protein sequence ID" value="GIM04298.1"/>
    <property type="molecule type" value="Genomic_DNA"/>
</dbReference>
<keyword evidence="3 6" id="KW-0547">Nucleotide-binding</keyword>
<dbReference type="PROSITE" id="PS50011">
    <property type="entry name" value="PROTEIN_KINASE_DOM"/>
    <property type="match status" value="1"/>
</dbReference>
<dbReference type="Proteomes" id="UP000722791">
    <property type="component" value="Unassembled WGS sequence"/>
</dbReference>
<gene>
    <name evidence="9" type="ORF">Vretimale_8871</name>
</gene>
<reference evidence="9" key="1">
    <citation type="journal article" date="2021" name="Proc. Natl. Acad. Sci. U.S.A.">
        <title>Three genomes in the algal genus Volvox reveal the fate of a haploid sex-determining region after a transition to homothallism.</title>
        <authorList>
            <person name="Yamamoto K."/>
            <person name="Hamaji T."/>
            <person name="Kawai-Toyooka H."/>
            <person name="Matsuzaki R."/>
            <person name="Takahashi F."/>
            <person name="Nishimura Y."/>
            <person name="Kawachi M."/>
            <person name="Noguchi H."/>
            <person name="Minakuchi Y."/>
            <person name="Umen J.G."/>
            <person name="Toyoda A."/>
            <person name="Nozaki H."/>
        </authorList>
    </citation>
    <scope>NUCLEOTIDE SEQUENCE</scope>
    <source>
        <strain evidence="9">NIES-3785</strain>
    </source>
</reference>
<feature type="region of interest" description="Disordered" evidence="7">
    <location>
        <begin position="1280"/>
        <end position="1305"/>
    </location>
</feature>
<protein>
    <recommendedName>
        <fullName evidence="8">Protein kinase domain-containing protein</fullName>
    </recommendedName>
</protein>
<dbReference type="PANTHER" id="PTHR44329:SF214">
    <property type="entry name" value="PROTEIN KINASE DOMAIN-CONTAINING PROTEIN"/>
    <property type="match status" value="1"/>
</dbReference>
<dbReference type="Gene3D" id="1.10.510.10">
    <property type="entry name" value="Transferase(Phosphotransferase) domain 1"/>
    <property type="match status" value="1"/>
</dbReference>
<evidence type="ECO:0000256" key="2">
    <source>
        <dbReference type="ARBA" id="ARBA00022679"/>
    </source>
</evidence>
<feature type="compositionally biased region" description="Low complexity" evidence="7">
    <location>
        <begin position="449"/>
        <end position="459"/>
    </location>
</feature>
<dbReference type="PROSITE" id="PS00108">
    <property type="entry name" value="PROTEIN_KINASE_ST"/>
    <property type="match status" value="1"/>
</dbReference>
<sequence length="1655" mass="171425">MVASFLQKCFGCQSSIDYTNEYNEESIGAPVLDYCPTSSRAQDEELLSLLREPLLALEGSWFTRMRLLLDVLEERGGLRATLVGVVRGDPQPQTACYVLLESSNARTDDVVDHGYSFPFVNREVAVVILQACVSKMAVPATTSRSAACVPLLHGGVAMGALWLTLETSQRKSLVRPVPAAPAAVRSSALGSGASGASMWRSSSGHAASATAAAALLANGTSLDTLAFTISMVVQGGDSDQLPWLTAAVHRLCAAGTMHTLAADLCDLVAAHVLRKFVLDTAVRAVLVPGDGGTSCSGTGTGPPDSNGGTAPGVGYLLGAFTGPNAAMGSPLQQSAASSRGVTHAQYSSVNGNTCSLNDASQLEPSPNVGVIVEAAVGPLGPAVEGQLQQHLPGLPRAASIGISTGLRASGLGPRAEPKTRRLSLLAAGSHSGGLPRDVVRASALNSGTPQPQDQQQAEPIQHDQQQRTKQMPQQQLQQASLRQSPSLQQLMFQQQGQALGLGGLSHGQGRPPAGWLLRRPHSVKSVMAADPLPGLATAAAAAAAAGGPPAAIAVDLILSRRTLSGTTTTRPLVVALPLGADPTAAAGPASAFLRAADTRASKSANAANTCTNINSFLATAGCNSASAMMNSWHGGNLPPPSTTVTAHTFPLQHTLLQVCSNAAASGNGFTGSGGGVNNPAIVEDCCSLLQDVHRPCRDVCLLMGIFSQQQELQKLQHLSPALVPSPVPTPLQRACVQLQEHLNATGASAGAPWRAAGVGGVCASPTGTRSPVRIGTGNTVTSGPNGGSASIFRGGGGLGAGLRSLVVVLVPSHRLTASSRMSPLDGPGATAKNTPSSPGYLALYVCFQARLPRSLLEAVRASCQELVDEVLCRVVASRMCGDLAPELEVFKGATPGSYAVLRGLELNDEGNGPLAATQPGATASVRPVSSGGGRATSSRRRGLSGAQSGVGVHALSLYGRPSAQAPLGGNPLAGGSVPGPSHGGQGPVPSRVAARQTSGIISGMLLNTDELVAPAATGPGQQQPQQPPPSPPGRSILPQAFIKGFLSMRGTNNDDGGRGGDIAGIRGSANDRVSLSLEGVLRPFNIEARAQAAPRVPRVPARGLQASAVQTGGSVIDPEDPSVAVVTAGENATLGAGGCPPDQLLSTATTNVEDLLGSLIDSMTGMVPTNNMTNPNNNGRPADSGGAARSGGVGLLWHCNSILHVTAEDAREMARQQMDALVSSITATAADTVAAARTAFLGDLAHLQLLEVLGRGGGGVVLRGKSGATDVAVKLMEMPITPDLQPPSPQQGQGQPVPRVGEDTSERDRLMLRNRRAMLRHAMELWCGSMLSHPNIVQVYTTFNSVVLKLRKNRDGSHQFYLQPVPETLRNGRHHQQQQQQQQQQHLQQGTMAAAVSGEVPVPTNGGTPPASPAPPAATAGDAGGKDNDPLEPNDSICTAILVEWCDKGSLATALCARTFPRIVPRLYDDVFKAMPYDMKDVYLTLLDVALALRHLHSLHLVHRDLKAANLLLKSNPLDPRGVTVKLADFGFVLQLNEVDAEGNRYAIVDQPAGTVTHMPPEALSKDPRIDASADVYGFGIIMWELLAGGLRPYSQLPLDRIPRLVVKGGRPNFPENVPASYRRLASACWSMQPCKRPPAAELVSIITAELSALG</sequence>
<evidence type="ECO:0000313" key="10">
    <source>
        <dbReference type="Proteomes" id="UP000722791"/>
    </source>
</evidence>
<evidence type="ECO:0000256" key="6">
    <source>
        <dbReference type="PROSITE-ProRule" id="PRU10141"/>
    </source>
</evidence>
<comment type="caution">
    <text evidence="9">The sequence shown here is derived from an EMBL/GenBank/DDBJ whole genome shotgun (WGS) entry which is preliminary data.</text>
</comment>
<dbReference type="Gene3D" id="3.30.200.20">
    <property type="entry name" value="Phosphorylase Kinase, domain 1"/>
    <property type="match status" value="1"/>
</dbReference>
<dbReference type="InterPro" id="IPR008271">
    <property type="entry name" value="Ser/Thr_kinase_AS"/>
</dbReference>
<feature type="domain" description="Protein kinase" evidence="8">
    <location>
        <begin position="1247"/>
        <end position="1651"/>
    </location>
</feature>
<evidence type="ECO:0000256" key="3">
    <source>
        <dbReference type="ARBA" id="ARBA00022741"/>
    </source>
</evidence>
<feature type="region of interest" description="Disordered" evidence="7">
    <location>
        <begin position="443"/>
        <end position="484"/>
    </location>
</feature>
<evidence type="ECO:0000256" key="1">
    <source>
        <dbReference type="ARBA" id="ARBA00022527"/>
    </source>
</evidence>
<dbReference type="InterPro" id="IPR001245">
    <property type="entry name" value="Ser-Thr/Tyr_kinase_cat_dom"/>
</dbReference>
<keyword evidence="4" id="KW-0418">Kinase</keyword>
<evidence type="ECO:0000256" key="5">
    <source>
        <dbReference type="ARBA" id="ARBA00022840"/>
    </source>
</evidence>
<dbReference type="Pfam" id="PF07714">
    <property type="entry name" value="PK_Tyr_Ser-Thr"/>
    <property type="match status" value="1"/>
</dbReference>
<dbReference type="PANTHER" id="PTHR44329">
    <property type="entry name" value="SERINE/THREONINE-PROTEIN KINASE TNNI3K-RELATED"/>
    <property type="match status" value="1"/>
</dbReference>
<feature type="region of interest" description="Disordered" evidence="7">
    <location>
        <begin position="1370"/>
        <end position="1431"/>
    </location>
</feature>
<accession>A0A8J4LN69</accession>
<dbReference type="InterPro" id="IPR017441">
    <property type="entry name" value="Protein_kinase_ATP_BS"/>
</dbReference>
<feature type="region of interest" description="Disordered" evidence="7">
    <location>
        <begin position="910"/>
        <end position="946"/>
    </location>
</feature>
<feature type="region of interest" description="Disordered" evidence="7">
    <location>
        <begin position="1014"/>
        <end position="1037"/>
    </location>
</feature>
<feature type="compositionally biased region" description="Low complexity" evidence="7">
    <location>
        <begin position="1377"/>
        <end position="1389"/>
    </location>
</feature>
<dbReference type="PROSITE" id="PS00107">
    <property type="entry name" value="PROTEIN_KINASE_ATP"/>
    <property type="match status" value="1"/>
</dbReference>
<feature type="region of interest" description="Disordered" evidence="7">
    <location>
        <begin position="1047"/>
        <end position="1066"/>
    </location>
</feature>
<dbReference type="InterPro" id="IPR051681">
    <property type="entry name" value="Ser/Thr_Kinases-Pseudokinases"/>
</dbReference>
<dbReference type="InterPro" id="IPR011009">
    <property type="entry name" value="Kinase-like_dom_sf"/>
</dbReference>
<keyword evidence="2" id="KW-0808">Transferase</keyword>
<dbReference type="SUPFAM" id="SSF56112">
    <property type="entry name" value="Protein kinase-like (PK-like)"/>
    <property type="match status" value="1"/>
</dbReference>
<evidence type="ECO:0000259" key="8">
    <source>
        <dbReference type="PROSITE" id="PS50011"/>
    </source>
</evidence>
<dbReference type="InterPro" id="IPR000719">
    <property type="entry name" value="Prot_kinase_dom"/>
</dbReference>
<proteinExistence type="predicted"/>
<dbReference type="SMART" id="SM00220">
    <property type="entry name" value="S_TKc"/>
    <property type="match status" value="1"/>
</dbReference>
<name>A0A8J4LN69_9CHLO</name>
<feature type="compositionally biased region" description="Low complexity" evidence="7">
    <location>
        <begin position="467"/>
        <end position="484"/>
    </location>
</feature>
<dbReference type="GO" id="GO:0004674">
    <property type="term" value="F:protein serine/threonine kinase activity"/>
    <property type="evidence" value="ECO:0007669"/>
    <property type="project" value="UniProtKB-KW"/>
</dbReference>
<evidence type="ECO:0000256" key="4">
    <source>
        <dbReference type="ARBA" id="ARBA00022777"/>
    </source>
</evidence>
<feature type="compositionally biased region" description="Low complexity" evidence="7">
    <location>
        <begin position="1014"/>
        <end position="1024"/>
    </location>
</feature>
<feature type="region of interest" description="Disordered" evidence="7">
    <location>
        <begin position="966"/>
        <end position="992"/>
    </location>
</feature>